<protein>
    <submittedName>
        <fullName evidence="1">Uncharacterized protein</fullName>
    </submittedName>
</protein>
<keyword evidence="2" id="KW-1185">Reference proteome</keyword>
<evidence type="ECO:0000313" key="1">
    <source>
        <dbReference type="EMBL" id="KAJ7529102.1"/>
    </source>
</evidence>
<dbReference type="Proteomes" id="UP001162992">
    <property type="component" value="Chromosome 15"/>
</dbReference>
<comment type="caution">
    <text evidence="1">The sequence shown here is derived from an EMBL/GenBank/DDBJ whole genome shotgun (WGS) entry which is preliminary data.</text>
</comment>
<evidence type="ECO:0000313" key="2">
    <source>
        <dbReference type="Proteomes" id="UP001162992"/>
    </source>
</evidence>
<accession>A0ACC2BH97</accession>
<reference evidence="2" key="1">
    <citation type="journal article" date="2024" name="Proc. Natl. Acad. Sci. U.S.A.">
        <title>Extraordinary preservation of gene collinearity over three hundred million years revealed in homosporous lycophytes.</title>
        <authorList>
            <person name="Li C."/>
            <person name="Wickell D."/>
            <person name="Kuo L.Y."/>
            <person name="Chen X."/>
            <person name="Nie B."/>
            <person name="Liao X."/>
            <person name="Peng D."/>
            <person name="Ji J."/>
            <person name="Jenkins J."/>
            <person name="Williams M."/>
            <person name="Shu S."/>
            <person name="Plott C."/>
            <person name="Barry K."/>
            <person name="Rajasekar S."/>
            <person name="Grimwood J."/>
            <person name="Han X."/>
            <person name="Sun S."/>
            <person name="Hou Z."/>
            <person name="He W."/>
            <person name="Dai G."/>
            <person name="Sun C."/>
            <person name="Schmutz J."/>
            <person name="Leebens-Mack J.H."/>
            <person name="Li F.W."/>
            <person name="Wang L."/>
        </authorList>
    </citation>
    <scope>NUCLEOTIDE SEQUENCE [LARGE SCALE GENOMIC DNA]</scope>
    <source>
        <strain evidence="2">cv. PW_Plant_1</strain>
    </source>
</reference>
<proteinExistence type="predicted"/>
<sequence>MKPQSICMSYRLCLDKQSANGYNRSLNMAMLASLSFGQKDEFLQKGGRIFHIEAETNCVQNAKSGIRLRRNSYVKSLDVTGSSQQETSGGNLGSPLQDSGVTLASVISASAGDDLWDEEDENDDLHSFKGLVLDLTYRPINVVSWKRALCLEILDKAEVLEYYDQAVCSPSRVFFIPAVLRMSNFLHRPKIRKVKLNLTRYNIFLRDKFKCQYCHSSGNLTVDHITPISRGGGWTWDNLVTACSDCNLKKGDKTLDELQMKLKRPATEPRELDSRDLPPNYRTFRTLICRKSVPPEWVDYMPKRSPII</sequence>
<gene>
    <name evidence="1" type="ORF">O6H91_15G034000</name>
</gene>
<dbReference type="EMBL" id="CM055106">
    <property type="protein sequence ID" value="KAJ7529102.1"/>
    <property type="molecule type" value="Genomic_DNA"/>
</dbReference>
<organism evidence="1 2">
    <name type="scientific">Diphasiastrum complanatum</name>
    <name type="common">Issler's clubmoss</name>
    <name type="synonym">Lycopodium complanatum</name>
    <dbReference type="NCBI Taxonomy" id="34168"/>
    <lineage>
        <taxon>Eukaryota</taxon>
        <taxon>Viridiplantae</taxon>
        <taxon>Streptophyta</taxon>
        <taxon>Embryophyta</taxon>
        <taxon>Tracheophyta</taxon>
        <taxon>Lycopodiopsida</taxon>
        <taxon>Lycopodiales</taxon>
        <taxon>Lycopodiaceae</taxon>
        <taxon>Lycopodioideae</taxon>
        <taxon>Diphasiastrum</taxon>
    </lineage>
</organism>
<name>A0ACC2BH97_DIPCM</name>